<organism evidence="1 2">
    <name type="scientific">Taishania pollutisoli</name>
    <dbReference type="NCBI Taxonomy" id="2766479"/>
    <lineage>
        <taxon>Bacteria</taxon>
        <taxon>Pseudomonadati</taxon>
        <taxon>Bacteroidota</taxon>
        <taxon>Flavobacteriia</taxon>
        <taxon>Flavobacteriales</taxon>
        <taxon>Crocinitomicaceae</taxon>
        <taxon>Taishania</taxon>
    </lineage>
</organism>
<evidence type="ECO:0000313" key="1">
    <source>
        <dbReference type="EMBL" id="MBC9810994.1"/>
    </source>
</evidence>
<proteinExistence type="predicted"/>
<keyword evidence="2" id="KW-1185">Reference proteome</keyword>
<evidence type="ECO:0000313" key="2">
    <source>
        <dbReference type="Proteomes" id="UP000652681"/>
    </source>
</evidence>
<dbReference type="AlphaFoldDB" id="A0A8J6PGQ1"/>
<gene>
    <name evidence="1" type="ORF">H9Y05_00755</name>
</gene>
<dbReference type="RefSeq" id="WP_163492250.1">
    <property type="nucleotide sequence ID" value="NZ_JACVEL010000001.1"/>
</dbReference>
<dbReference type="EMBL" id="JACVEL010000001">
    <property type="protein sequence ID" value="MBC9810994.1"/>
    <property type="molecule type" value="Genomic_DNA"/>
</dbReference>
<dbReference type="Proteomes" id="UP000652681">
    <property type="component" value="Unassembled WGS sequence"/>
</dbReference>
<name>A0A8J6PGQ1_9FLAO</name>
<accession>A0A8J6PGQ1</accession>
<reference evidence="1" key="1">
    <citation type="submission" date="2020-09" db="EMBL/GenBank/DDBJ databases">
        <title>Taishania pollutisoli gen. nov., sp. nov., Isolated from Tetrabromobisphenol A-Contaminated Soil.</title>
        <authorList>
            <person name="Chen Q."/>
        </authorList>
    </citation>
    <scope>NUCLEOTIDE SEQUENCE</scope>
    <source>
        <strain evidence="1">CZZ-1</strain>
    </source>
</reference>
<protein>
    <submittedName>
        <fullName evidence="1">Uncharacterized protein</fullName>
    </submittedName>
</protein>
<sequence>MKKLIVILLFVWGKSFGQNTISTSFNYTKTDFFHGIEYGRDVYTCSFFAGFEYGVNRTVFQSRFFPKAKGGVYYRALNKEKFNLGPVIQYSYAYLRYSKIPDGTVSYHELNGGLRWRYGQHWQIGQTLLIGGLWERGRSTIYQQPVTSGTLGFTLQIDCIYAF</sequence>
<comment type="caution">
    <text evidence="1">The sequence shown here is derived from an EMBL/GenBank/DDBJ whole genome shotgun (WGS) entry which is preliminary data.</text>
</comment>